<evidence type="ECO:0000256" key="10">
    <source>
        <dbReference type="SAM" id="Coils"/>
    </source>
</evidence>
<evidence type="ECO:0000256" key="7">
    <source>
        <dbReference type="ARBA" id="ARBA00023069"/>
    </source>
</evidence>
<comment type="function">
    <text evidence="1">Component of the nexin-dynein regulatory complex (N-DRC), a key regulator of ciliary/flagellar motility which maintains the alignment and integrity of the distal axoneme and regulates microtubule sliding in motile axonemes.</text>
</comment>
<dbReference type="OrthoDB" id="536093at2759"/>
<dbReference type="PANTHER" id="PTHR31598">
    <property type="entry name" value="IQ DOMAIN-CONTAINING PROTEIN D"/>
    <property type="match status" value="1"/>
</dbReference>
<keyword evidence="11" id="KW-1185">Reference proteome</keyword>
<keyword evidence="5" id="KW-0963">Cytoplasm</keyword>
<comment type="similarity">
    <text evidence="3">Belongs to the DRC10 family.</text>
</comment>
<evidence type="ECO:0000256" key="1">
    <source>
        <dbReference type="ARBA" id="ARBA00003029"/>
    </source>
</evidence>
<dbReference type="PROSITE" id="PS50096">
    <property type="entry name" value="IQ"/>
    <property type="match status" value="1"/>
</dbReference>
<comment type="subcellular location">
    <subcellularLocation>
        <location evidence="2">Cytoplasm</location>
        <location evidence="2">Cytoskeleton</location>
        <location evidence="2">Flagellum axoneme</location>
    </subcellularLocation>
</comment>
<name>A0A8N1S7J8_9HYME</name>
<evidence type="ECO:0000256" key="5">
    <source>
        <dbReference type="ARBA" id="ARBA00022490"/>
    </source>
</evidence>
<evidence type="ECO:0000256" key="3">
    <source>
        <dbReference type="ARBA" id="ARBA00009071"/>
    </source>
</evidence>
<keyword evidence="7" id="KW-0969">Cilium</keyword>
<evidence type="ECO:0000313" key="12">
    <source>
        <dbReference type="RefSeq" id="XP_025074711.1"/>
    </source>
</evidence>
<evidence type="ECO:0000256" key="2">
    <source>
        <dbReference type="ARBA" id="ARBA00004611"/>
    </source>
</evidence>
<dbReference type="InterPro" id="IPR042815">
    <property type="entry name" value="DRC10"/>
</dbReference>
<gene>
    <name evidence="12" type="primary">LOC105429727</name>
</gene>
<evidence type="ECO:0000256" key="8">
    <source>
        <dbReference type="ARBA" id="ARBA00023212"/>
    </source>
</evidence>
<evidence type="ECO:0000313" key="11">
    <source>
        <dbReference type="Proteomes" id="UP000504615"/>
    </source>
</evidence>
<evidence type="ECO:0000256" key="9">
    <source>
        <dbReference type="ARBA" id="ARBA00023273"/>
    </source>
</evidence>
<reference evidence="12" key="1">
    <citation type="submission" date="2025-08" db="UniProtKB">
        <authorList>
            <consortium name="RefSeq"/>
        </authorList>
    </citation>
    <scope>IDENTIFICATION</scope>
</reference>
<organism evidence="11 12">
    <name type="scientific">Pogonomyrmex barbatus</name>
    <name type="common">red harvester ant</name>
    <dbReference type="NCBI Taxonomy" id="144034"/>
    <lineage>
        <taxon>Eukaryota</taxon>
        <taxon>Metazoa</taxon>
        <taxon>Ecdysozoa</taxon>
        <taxon>Arthropoda</taxon>
        <taxon>Hexapoda</taxon>
        <taxon>Insecta</taxon>
        <taxon>Pterygota</taxon>
        <taxon>Neoptera</taxon>
        <taxon>Endopterygota</taxon>
        <taxon>Hymenoptera</taxon>
        <taxon>Apocrita</taxon>
        <taxon>Aculeata</taxon>
        <taxon>Formicoidea</taxon>
        <taxon>Formicidae</taxon>
        <taxon>Myrmicinae</taxon>
        <taxon>Pogonomyrmex</taxon>
    </lineage>
</organism>
<accession>A0A8N1S7J8</accession>
<keyword evidence="9" id="KW-0966">Cell projection</keyword>
<feature type="coiled-coil region" evidence="10">
    <location>
        <begin position="137"/>
        <end position="164"/>
    </location>
</feature>
<proteinExistence type="inferred from homology"/>
<sequence length="290" mass="34186">MSEQEDIAIAIIRMEKLLSSITNKIEKSIEKCDTRDSSRLREIINLINFLKKSVVSRMKRTPEAECAYVINLQDCRAKVAETLAELEALQEISAEQTSNFEIFLKDIVTCINNEEEIMRSIKETSEIEISKEMKESMQEMLIVREREEAQKKLLQSEVDSADCRLHGIIEVNATNETKLFDMCAKVEQEYTTVLAKYDCDIGAFHALMEKLSEDHEAIKAEIRNMEDQLTVQRTLYVRYKKEREIALMKAFTEKLEFFRYNRAAKIIQRAWRVYFERISLKKRRKMRRKK</sequence>
<evidence type="ECO:0000256" key="6">
    <source>
        <dbReference type="ARBA" id="ARBA00022846"/>
    </source>
</evidence>
<dbReference type="Proteomes" id="UP000504615">
    <property type="component" value="Unplaced"/>
</dbReference>
<keyword evidence="6" id="KW-0282">Flagellum</keyword>
<keyword evidence="10" id="KW-0175">Coiled coil</keyword>
<dbReference type="AlphaFoldDB" id="A0A8N1S7J8"/>
<dbReference type="GeneID" id="105429727"/>
<dbReference type="RefSeq" id="XP_025074711.1">
    <property type="nucleotide sequence ID" value="XM_025218926.1"/>
</dbReference>
<keyword evidence="8" id="KW-0206">Cytoskeleton</keyword>
<evidence type="ECO:0000256" key="4">
    <source>
        <dbReference type="ARBA" id="ARBA00021752"/>
    </source>
</evidence>
<dbReference type="PANTHER" id="PTHR31598:SF1">
    <property type="entry name" value="DYNEIN REGULATORY COMPLEX PROTEIN 10"/>
    <property type="match status" value="1"/>
</dbReference>
<protein>
    <recommendedName>
        <fullName evidence="4">Dynein regulatory complex protein 10</fullName>
    </recommendedName>
</protein>